<accession>A0ABY7NPW5</accession>
<reference evidence="3 4" key="1">
    <citation type="submission" date="2022-12" db="EMBL/GenBank/DDBJ databases">
        <title>Sphingomonas abieness sp. nov., an endophytic bacterium isolated from Abies koreana.</title>
        <authorList>
            <person name="Jiang L."/>
            <person name="Lee J."/>
        </authorList>
    </citation>
    <scope>NUCLEOTIDE SEQUENCE [LARGE SCALE GENOMIC DNA]</scope>
    <source>
        <strain evidence="4">PAMB 00755</strain>
    </source>
</reference>
<sequence>MVIDWNSSATGDGKLLRAAEYVRMSTDHQEFSTDNQSTAIRTFAAARSYEIVRTYADDGKSGLRIDGRDAFKRLIEDVESGRADFSAVIVYDISRWGRFQDPDEAAMYELRCRRAGVAVLYCADQIENDGSIGSSIVKSVKRVMAGVYSHDLSVKVFAGQANLIRRGYRQGGAPGFGLRRMRVDQAGERKGLLERGEHKSIATDRVILVPGPEEEVAIVREMYRMFVDDGRVEREIAETLNARGVATDLGRPWTRGTVHQVLINEKYVGHNVWARTSFKLKREHVRNDPEQWVRAEDTFAAIIDRETFDRARAIIEARSERLSDDAMLDLLRSILEGHGELSGLIIDEAEGCPSSSAYRTRFGGLLRAYALVGFSPDRSYRYLEINRKLRALHPTVVAEIVAGVLDAGGRVTGDAETDLLNVNGEIAVSVVVMRSIFTSAGSTRWKLRLDTALDPDLTIAVRMDAHNDRPMDFYLLPRLDMREATLRLCEHNGLSLDAYRFDTLERFYSMTARAPLPRAA</sequence>
<evidence type="ECO:0000259" key="1">
    <source>
        <dbReference type="PROSITE" id="PS51736"/>
    </source>
</evidence>
<dbReference type="InterPro" id="IPR038109">
    <property type="entry name" value="DNA_bind_recomb_sf"/>
</dbReference>
<gene>
    <name evidence="3" type="ORF">PBT88_20675</name>
</gene>
<organism evidence="3 4">
    <name type="scientific">Sphingomonas abietis</name>
    <dbReference type="NCBI Taxonomy" id="3012344"/>
    <lineage>
        <taxon>Bacteria</taxon>
        <taxon>Pseudomonadati</taxon>
        <taxon>Pseudomonadota</taxon>
        <taxon>Alphaproteobacteria</taxon>
        <taxon>Sphingomonadales</taxon>
        <taxon>Sphingomonadaceae</taxon>
        <taxon>Sphingomonas</taxon>
    </lineage>
</organism>
<name>A0ABY7NPW5_9SPHN</name>
<dbReference type="PROSITE" id="PS51737">
    <property type="entry name" value="RECOMBINASE_DNA_BIND"/>
    <property type="match status" value="1"/>
</dbReference>
<dbReference type="SUPFAM" id="SSF53041">
    <property type="entry name" value="Resolvase-like"/>
    <property type="match status" value="1"/>
</dbReference>
<dbReference type="Gene3D" id="3.90.1750.20">
    <property type="entry name" value="Putative Large Serine Recombinase, Chain B, Domain 2"/>
    <property type="match status" value="1"/>
</dbReference>
<keyword evidence="4" id="KW-1185">Reference proteome</keyword>
<feature type="domain" description="Resolvase/invertase-type recombinase catalytic" evidence="1">
    <location>
        <begin position="17"/>
        <end position="167"/>
    </location>
</feature>
<dbReference type="InterPro" id="IPR050639">
    <property type="entry name" value="SSR_resolvase"/>
</dbReference>
<dbReference type="EMBL" id="CP115174">
    <property type="protein sequence ID" value="WBO22516.1"/>
    <property type="molecule type" value="Genomic_DNA"/>
</dbReference>
<dbReference type="CDD" id="cd00338">
    <property type="entry name" value="Ser_Recombinase"/>
    <property type="match status" value="1"/>
</dbReference>
<dbReference type="InterPro" id="IPR011109">
    <property type="entry name" value="DNA_bind_recombinase_dom"/>
</dbReference>
<evidence type="ECO:0000313" key="3">
    <source>
        <dbReference type="EMBL" id="WBO22516.1"/>
    </source>
</evidence>
<dbReference type="PANTHER" id="PTHR30461:SF23">
    <property type="entry name" value="DNA RECOMBINASE-RELATED"/>
    <property type="match status" value="1"/>
</dbReference>
<dbReference type="Pfam" id="PF07508">
    <property type="entry name" value="Recombinase"/>
    <property type="match status" value="1"/>
</dbReference>
<feature type="domain" description="Recombinase" evidence="2">
    <location>
        <begin position="197"/>
        <end position="321"/>
    </location>
</feature>
<protein>
    <submittedName>
        <fullName evidence="3">Recombinase family protein</fullName>
    </submittedName>
</protein>
<proteinExistence type="predicted"/>
<dbReference type="SMART" id="SM00857">
    <property type="entry name" value="Resolvase"/>
    <property type="match status" value="1"/>
</dbReference>
<dbReference type="PROSITE" id="PS51736">
    <property type="entry name" value="RECOMBINASES_3"/>
    <property type="match status" value="1"/>
</dbReference>
<dbReference type="PANTHER" id="PTHR30461">
    <property type="entry name" value="DNA-INVERTASE FROM LAMBDOID PROPHAGE"/>
    <property type="match status" value="1"/>
</dbReference>
<dbReference type="Proteomes" id="UP001210865">
    <property type="component" value="Chromosome"/>
</dbReference>
<dbReference type="Pfam" id="PF00239">
    <property type="entry name" value="Resolvase"/>
    <property type="match status" value="1"/>
</dbReference>
<dbReference type="RefSeq" id="WP_270077158.1">
    <property type="nucleotide sequence ID" value="NZ_CP115174.1"/>
</dbReference>
<dbReference type="InterPro" id="IPR006119">
    <property type="entry name" value="Resolv_N"/>
</dbReference>
<dbReference type="Gene3D" id="3.40.50.1390">
    <property type="entry name" value="Resolvase, N-terminal catalytic domain"/>
    <property type="match status" value="1"/>
</dbReference>
<dbReference type="InterPro" id="IPR036162">
    <property type="entry name" value="Resolvase-like_N_sf"/>
</dbReference>
<evidence type="ECO:0000259" key="2">
    <source>
        <dbReference type="PROSITE" id="PS51737"/>
    </source>
</evidence>
<evidence type="ECO:0000313" key="4">
    <source>
        <dbReference type="Proteomes" id="UP001210865"/>
    </source>
</evidence>